<dbReference type="Proteomes" id="UP001066276">
    <property type="component" value="Chromosome 6"/>
</dbReference>
<comment type="caution">
    <text evidence="1">The sequence shown here is derived from an EMBL/GenBank/DDBJ whole genome shotgun (WGS) entry which is preliminary data.</text>
</comment>
<sequence length="143" mass="16330">MWTWRSLTQTPPIIRLSTLQRRFAVTFTKKLPRLGVEYARRHSHLRLPARSEACPRTPAHPAMPGVRSTQAPLPPCPLESVWIFPSTHQQLISGCTRLHQSVGRERTGSVSLKLLKPSAFHKSSFSSPFNQRDPHSENVCVWW</sequence>
<evidence type="ECO:0000313" key="2">
    <source>
        <dbReference type="Proteomes" id="UP001066276"/>
    </source>
</evidence>
<reference evidence="1" key="1">
    <citation type="journal article" date="2022" name="bioRxiv">
        <title>Sequencing and chromosome-scale assembly of the giantPleurodeles waltlgenome.</title>
        <authorList>
            <person name="Brown T."/>
            <person name="Elewa A."/>
            <person name="Iarovenko S."/>
            <person name="Subramanian E."/>
            <person name="Araus A.J."/>
            <person name="Petzold A."/>
            <person name="Susuki M."/>
            <person name="Suzuki K.-i.T."/>
            <person name="Hayashi T."/>
            <person name="Toyoda A."/>
            <person name="Oliveira C."/>
            <person name="Osipova E."/>
            <person name="Leigh N.D."/>
            <person name="Simon A."/>
            <person name="Yun M.H."/>
        </authorList>
    </citation>
    <scope>NUCLEOTIDE SEQUENCE</scope>
    <source>
        <strain evidence="1">20211129_DDA</strain>
        <tissue evidence="1">Liver</tissue>
    </source>
</reference>
<gene>
    <name evidence="1" type="ORF">NDU88_007258</name>
</gene>
<keyword evidence="2" id="KW-1185">Reference proteome</keyword>
<proteinExistence type="predicted"/>
<accession>A0AAV7QNJ0</accession>
<name>A0AAV7QNJ0_PLEWA</name>
<dbReference type="AlphaFoldDB" id="A0AAV7QNJ0"/>
<evidence type="ECO:0000313" key="1">
    <source>
        <dbReference type="EMBL" id="KAJ1140921.1"/>
    </source>
</evidence>
<organism evidence="1 2">
    <name type="scientific">Pleurodeles waltl</name>
    <name type="common">Iberian ribbed newt</name>
    <dbReference type="NCBI Taxonomy" id="8319"/>
    <lineage>
        <taxon>Eukaryota</taxon>
        <taxon>Metazoa</taxon>
        <taxon>Chordata</taxon>
        <taxon>Craniata</taxon>
        <taxon>Vertebrata</taxon>
        <taxon>Euteleostomi</taxon>
        <taxon>Amphibia</taxon>
        <taxon>Batrachia</taxon>
        <taxon>Caudata</taxon>
        <taxon>Salamandroidea</taxon>
        <taxon>Salamandridae</taxon>
        <taxon>Pleurodelinae</taxon>
        <taxon>Pleurodeles</taxon>
    </lineage>
</organism>
<dbReference type="EMBL" id="JANPWB010000010">
    <property type="protein sequence ID" value="KAJ1140921.1"/>
    <property type="molecule type" value="Genomic_DNA"/>
</dbReference>
<protein>
    <submittedName>
        <fullName evidence="1">Uncharacterized protein</fullName>
    </submittedName>
</protein>